<dbReference type="EMBL" id="JAABNT010000001">
    <property type="protein sequence ID" value="NEK21279.1"/>
    <property type="molecule type" value="Genomic_DNA"/>
</dbReference>
<comment type="caution">
    <text evidence="3">The sequence shown here is derived from an EMBL/GenBank/DDBJ whole genome shotgun (WGS) entry which is preliminary data.</text>
</comment>
<accession>A0A6P0C544</accession>
<dbReference type="Proteomes" id="UP000468591">
    <property type="component" value="Unassembled WGS sequence"/>
</dbReference>
<feature type="signal peptide" evidence="1">
    <location>
        <begin position="1"/>
        <end position="20"/>
    </location>
</feature>
<keyword evidence="1" id="KW-0732">Signal</keyword>
<protein>
    <submittedName>
        <fullName evidence="3">DUF1194 domain-containing protein</fullName>
    </submittedName>
</protein>
<dbReference type="AlphaFoldDB" id="A0A6P0C544"/>
<sequence>MIRQAALALLLLVSAAPALAECRQALALGLDVSGSVDAREYRLQMGGVAQALDSSEVREKLMAMPSAPVHLMVFEWSGPGDQAIVVPWTAIDSETTLNAVIANLRQTERRDASPGTALGVAMSEGERYLRQQAACWKRTLDISGDGKSNLGPRPRDVKERIAQSGITINALVIGVDNPSSGDIRQSEIGELSSYFDAEVIVGPDAFVQTAIGFADYARAMKEKLIRELDGLVFSQL</sequence>
<name>A0A6P0C544_9RHOB</name>
<evidence type="ECO:0000313" key="4">
    <source>
        <dbReference type="Proteomes" id="UP000468591"/>
    </source>
</evidence>
<gene>
    <name evidence="3" type="ORF">GV827_02530</name>
</gene>
<evidence type="ECO:0000313" key="3">
    <source>
        <dbReference type="EMBL" id="NEK21279.1"/>
    </source>
</evidence>
<reference evidence="3 4" key="1">
    <citation type="submission" date="2020-01" db="EMBL/GenBank/DDBJ databases">
        <title>Sulfitobacter sediminilitoris sp. nov., isolated from a tidal flat.</title>
        <authorList>
            <person name="Park S."/>
            <person name="Yoon J.-H."/>
        </authorList>
    </citation>
    <scope>NUCLEOTIDE SEQUENCE [LARGE SCALE GENOMIC DNA]</scope>
    <source>
        <strain evidence="3 4">JBTF-M27</strain>
    </source>
</reference>
<proteinExistence type="predicted"/>
<dbReference type="SUPFAM" id="SSF53300">
    <property type="entry name" value="vWA-like"/>
    <property type="match status" value="1"/>
</dbReference>
<evidence type="ECO:0000259" key="2">
    <source>
        <dbReference type="PROSITE" id="PS50234"/>
    </source>
</evidence>
<feature type="domain" description="VWFA" evidence="2">
    <location>
        <begin position="25"/>
        <end position="228"/>
    </location>
</feature>
<dbReference type="Pfam" id="PF06707">
    <property type="entry name" value="DUF1194"/>
    <property type="match status" value="1"/>
</dbReference>
<dbReference type="InterPro" id="IPR036465">
    <property type="entry name" value="vWFA_dom_sf"/>
</dbReference>
<keyword evidence="4" id="KW-1185">Reference proteome</keyword>
<feature type="chain" id="PRO_5026769121" evidence="1">
    <location>
        <begin position="21"/>
        <end position="236"/>
    </location>
</feature>
<evidence type="ECO:0000256" key="1">
    <source>
        <dbReference type="SAM" id="SignalP"/>
    </source>
</evidence>
<dbReference type="RefSeq" id="WP_164352097.1">
    <property type="nucleotide sequence ID" value="NZ_JAABNT010000001.1"/>
</dbReference>
<dbReference type="InterPro" id="IPR010607">
    <property type="entry name" value="DUF1194"/>
</dbReference>
<dbReference type="InterPro" id="IPR002035">
    <property type="entry name" value="VWF_A"/>
</dbReference>
<dbReference type="PROSITE" id="PS50234">
    <property type="entry name" value="VWFA"/>
    <property type="match status" value="1"/>
</dbReference>
<dbReference type="Gene3D" id="3.40.50.410">
    <property type="entry name" value="von Willebrand factor, type A domain"/>
    <property type="match status" value="1"/>
</dbReference>
<organism evidence="3 4">
    <name type="scientific">Sulfitobacter sediminilitoris</name>
    <dbReference type="NCBI Taxonomy" id="2698830"/>
    <lineage>
        <taxon>Bacteria</taxon>
        <taxon>Pseudomonadati</taxon>
        <taxon>Pseudomonadota</taxon>
        <taxon>Alphaproteobacteria</taxon>
        <taxon>Rhodobacterales</taxon>
        <taxon>Roseobacteraceae</taxon>
        <taxon>Sulfitobacter</taxon>
    </lineage>
</organism>